<protein>
    <submittedName>
        <fullName evidence="3">ATP-binding protein</fullName>
    </submittedName>
</protein>
<comment type="caution">
    <text evidence="3">The sequence shown here is derived from an EMBL/GenBank/DDBJ whole genome shotgun (WGS) entry which is preliminary data.</text>
</comment>
<keyword evidence="1" id="KW-0808">Transferase</keyword>
<keyword evidence="1" id="KW-0418">Kinase</keyword>
<evidence type="ECO:0000313" key="4">
    <source>
        <dbReference type="Proteomes" id="UP001183388"/>
    </source>
</evidence>
<keyword evidence="4" id="KW-1185">Reference proteome</keyword>
<sequence length="141" mass="15303">MTPFASPDPRREWFQLPALAASVATARHRVGRRLHRWGLPEAVRDTAELVISELVTNVVLHTDSRTVVCRLDGTGHRLRIEVADEGPGLPAVPARAASADARAEHGRGLMLLDALTARWGVHSPAAPGCTVWAELHPRHPA</sequence>
<evidence type="ECO:0000259" key="2">
    <source>
        <dbReference type="Pfam" id="PF13581"/>
    </source>
</evidence>
<evidence type="ECO:0000256" key="1">
    <source>
        <dbReference type="ARBA" id="ARBA00022527"/>
    </source>
</evidence>
<dbReference type="InterPro" id="IPR036890">
    <property type="entry name" value="HATPase_C_sf"/>
</dbReference>
<dbReference type="Pfam" id="PF13581">
    <property type="entry name" value="HATPase_c_2"/>
    <property type="match status" value="1"/>
</dbReference>
<organism evidence="3 4">
    <name type="scientific">Streptomyces boetiae</name>
    <dbReference type="NCBI Taxonomy" id="3075541"/>
    <lineage>
        <taxon>Bacteria</taxon>
        <taxon>Bacillati</taxon>
        <taxon>Actinomycetota</taxon>
        <taxon>Actinomycetes</taxon>
        <taxon>Kitasatosporales</taxon>
        <taxon>Streptomycetaceae</taxon>
        <taxon>Streptomyces</taxon>
    </lineage>
</organism>
<dbReference type="RefSeq" id="WP_311628755.1">
    <property type="nucleotide sequence ID" value="NZ_JAVREN010000003.1"/>
</dbReference>
<dbReference type="InterPro" id="IPR050267">
    <property type="entry name" value="Anti-sigma-factor_SerPK"/>
</dbReference>
<keyword evidence="3" id="KW-0067">ATP-binding</keyword>
<dbReference type="PANTHER" id="PTHR35526:SF3">
    <property type="entry name" value="ANTI-SIGMA-F FACTOR RSBW"/>
    <property type="match status" value="1"/>
</dbReference>
<dbReference type="Proteomes" id="UP001183388">
    <property type="component" value="Unassembled WGS sequence"/>
</dbReference>
<proteinExistence type="predicted"/>
<feature type="domain" description="Histidine kinase/HSP90-like ATPase" evidence="2">
    <location>
        <begin position="16"/>
        <end position="125"/>
    </location>
</feature>
<keyword evidence="3" id="KW-0547">Nucleotide-binding</keyword>
<evidence type="ECO:0000313" key="3">
    <source>
        <dbReference type="EMBL" id="MDT0305840.1"/>
    </source>
</evidence>
<accession>A0ABU2L2Q4</accession>
<dbReference type="PANTHER" id="PTHR35526">
    <property type="entry name" value="ANTI-SIGMA-F FACTOR RSBW-RELATED"/>
    <property type="match status" value="1"/>
</dbReference>
<keyword evidence="1" id="KW-0723">Serine/threonine-protein kinase</keyword>
<gene>
    <name evidence="3" type="ORF">RM780_02535</name>
</gene>
<reference evidence="4" key="1">
    <citation type="submission" date="2023-07" db="EMBL/GenBank/DDBJ databases">
        <title>30 novel species of actinomycetes from the DSMZ collection.</title>
        <authorList>
            <person name="Nouioui I."/>
        </authorList>
    </citation>
    <scope>NUCLEOTIDE SEQUENCE [LARGE SCALE GENOMIC DNA]</scope>
    <source>
        <strain evidence="4">DSM 44917</strain>
    </source>
</reference>
<dbReference type="SUPFAM" id="SSF55874">
    <property type="entry name" value="ATPase domain of HSP90 chaperone/DNA topoisomerase II/histidine kinase"/>
    <property type="match status" value="1"/>
</dbReference>
<dbReference type="EMBL" id="JAVREN010000003">
    <property type="protein sequence ID" value="MDT0305840.1"/>
    <property type="molecule type" value="Genomic_DNA"/>
</dbReference>
<dbReference type="GO" id="GO:0005524">
    <property type="term" value="F:ATP binding"/>
    <property type="evidence" value="ECO:0007669"/>
    <property type="project" value="UniProtKB-KW"/>
</dbReference>
<name>A0ABU2L2Q4_9ACTN</name>
<dbReference type="CDD" id="cd16936">
    <property type="entry name" value="HATPase_RsbW-like"/>
    <property type="match status" value="1"/>
</dbReference>
<dbReference type="Gene3D" id="3.30.565.10">
    <property type="entry name" value="Histidine kinase-like ATPase, C-terminal domain"/>
    <property type="match status" value="1"/>
</dbReference>
<dbReference type="InterPro" id="IPR003594">
    <property type="entry name" value="HATPase_dom"/>
</dbReference>